<dbReference type="SMART" id="SM00382">
    <property type="entry name" value="AAA"/>
    <property type="match status" value="1"/>
</dbReference>
<organism evidence="2 3">
    <name type="scientific">Pelagibacterium halotolerans (strain DSM 22347 / JCM 15775 / CGMCC 1.7692 / B2)</name>
    <dbReference type="NCBI Taxonomy" id="1082931"/>
    <lineage>
        <taxon>Bacteria</taxon>
        <taxon>Pseudomonadati</taxon>
        <taxon>Pseudomonadota</taxon>
        <taxon>Alphaproteobacteria</taxon>
        <taxon>Hyphomicrobiales</taxon>
        <taxon>Devosiaceae</taxon>
        <taxon>Pelagibacterium</taxon>
    </lineage>
</organism>
<evidence type="ECO:0000259" key="1">
    <source>
        <dbReference type="SMART" id="SM00382"/>
    </source>
</evidence>
<dbReference type="eggNOG" id="COG1132">
    <property type="taxonomic scope" value="Bacteria"/>
</dbReference>
<dbReference type="EMBL" id="CP003075">
    <property type="protein sequence ID" value="AEQ52706.1"/>
    <property type="molecule type" value="Genomic_DNA"/>
</dbReference>
<name>G4RC83_PELHB</name>
<evidence type="ECO:0000313" key="2">
    <source>
        <dbReference type="EMBL" id="AEQ52706.1"/>
    </source>
</evidence>
<dbReference type="GO" id="GO:0030163">
    <property type="term" value="P:protein catabolic process"/>
    <property type="evidence" value="ECO:0007669"/>
    <property type="project" value="InterPro"/>
</dbReference>
<dbReference type="GO" id="GO:0006508">
    <property type="term" value="P:proteolysis"/>
    <property type="evidence" value="ECO:0007669"/>
    <property type="project" value="UniProtKB-KW"/>
</dbReference>
<dbReference type="Pfam" id="PF00004">
    <property type="entry name" value="AAA"/>
    <property type="match status" value="1"/>
</dbReference>
<dbReference type="HOGENOM" id="CLU_517631_0_0_5"/>
<feature type="domain" description="AAA+ ATPase" evidence="1">
    <location>
        <begin position="312"/>
        <end position="459"/>
    </location>
</feature>
<keyword evidence="2" id="KW-0378">Hydrolase</keyword>
<gene>
    <name evidence="2" type="ordered locus">KKY_2698</name>
</gene>
<dbReference type="RefSeq" id="WP_014131855.1">
    <property type="nucleotide sequence ID" value="NC_016078.1"/>
</dbReference>
<dbReference type="AlphaFoldDB" id="G4RC83"/>
<sequence>MTKETTDTGRQLAALEEIDVDSMRALKNRGAEILAGDLPALEEILIHGCWCANSMVTDRIRFFASILHNRILSEAEREIIEQAISDGSAPVLELCREIFGIRGRFSDVARCDLYIACADTERDGYDDDATEAAVQRLFRERQSVLFDARYGEMLRHATTLGLIGPSRSIRRYLNRAQALGMQRLLELGRDVDAYRQADVWLTEHPDALHDIQDDSKKSLFEKLQALEEDRAEIGPDLDFDRPGVVVVPALSKGVGGQKDSRKAFESIAGKPLPLVDRGPIDLHFEVLVAKWPHARDVIDSILFDLASDERIRFRPMCLVGKPGSGKTALLRAIAAQLSLPCEVFSMGGMADGSAMGTSAQWSTSRPSVPLQLIQRSGFANGVIVWDEIEKASDSRHNGSAFDALLPMLERSQAAAIRDPALEVTVDLSWISHFATANDVDTIPDPLRDRMRIIRMPEPTWQHIGPLSKQIIRDIARDRGVDERWYPPLADDEMGVIREAWPGGSLRKLRRAIEGTLSARDSLMGRA</sequence>
<dbReference type="KEGG" id="phl:KKY_2698"/>
<dbReference type="InterPro" id="IPR003959">
    <property type="entry name" value="ATPase_AAA_core"/>
</dbReference>
<dbReference type="eggNOG" id="COG0466">
    <property type="taxonomic scope" value="Bacteria"/>
</dbReference>
<dbReference type="GO" id="GO:0004252">
    <property type="term" value="F:serine-type endopeptidase activity"/>
    <property type="evidence" value="ECO:0007669"/>
    <property type="project" value="InterPro"/>
</dbReference>
<dbReference type="Gene3D" id="3.40.50.300">
    <property type="entry name" value="P-loop containing nucleotide triphosphate hydrolases"/>
    <property type="match status" value="1"/>
</dbReference>
<dbReference type="Proteomes" id="UP000008850">
    <property type="component" value="Chromosome"/>
</dbReference>
<dbReference type="InterPro" id="IPR003593">
    <property type="entry name" value="AAA+_ATPase"/>
</dbReference>
<dbReference type="GO" id="GO:0005524">
    <property type="term" value="F:ATP binding"/>
    <property type="evidence" value="ECO:0007669"/>
    <property type="project" value="InterPro"/>
</dbReference>
<dbReference type="SUPFAM" id="SSF52540">
    <property type="entry name" value="P-loop containing nucleoside triphosphate hydrolases"/>
    <property type="match status" value="1"/>
</dbReference>
<dbReference type="InterPro" id="IPR027417">
    <property type="entry name" value="P-loop_NTPase"/>
</dbReference>
<dbReference type="PANTHER" id="PTHR10046">
    <property type="entry name" value="ATP DEPENDENT LON PROTEASE FAMILY MEMBER"/>
    <property type="match status" value="1"/>
</dbReference>
<dbReference type="STRING" id="1082931.KKY_2698"/>
<keyword evidence="2" id="KW-0645">Protease</keyword>
<proteinExistence type="predicted"/>
<dbReference type="InterPro" id="IPR027065">
    <property type="entry name" value="Lon_Prtase"/>
</dbReference>
<protein>
    <submittedName>
        <fullName evidence="2">Putative serine protease</fullName>
    </submittedName>
</protein>
<keyword evidence="3" id="KW-1185">Reference proteome</keyword>
<dbReference type="GO" id="GO:0016887">
    <property type="term" value="F:ATP hydrolysis activity"/>
    <property type="evidence" value="ECO:0007669"/>
    <property type="project" value="InterPro"/>
</dbReference>
<evidence type="ECO:0000313" key="3">
    <source>
        <dbReference type="Proteomes" id="UP000008850"/>
    </source>
</evidence>
<reference evidence="2 3" key="1">
    <citation type="journal article" date="2012" name="J. Bacteriol.">
        <title>Complete genome sequence of Pelagibacterium halotolerans B2T.</title>
        <authorList>
            <person name="Huo Y.Y."/>
            <person name="Cheng H."/>
            <person name="Han X.F."/>
            <person name="Jiang X.W."/>
            <person name="Sun C."/>
            <person name="Zhang X.Q."/>
            <person name="Zhu X.F."/>
            <person name="Liu Y.F."/>
            <person name="Li P.F."/>
            <person name="Ni P.X."/>
            <person name="Wu M."/>
        </authorList>
    </citation>
    <scope>NUCLEOTIDE SEQUENCE [LARGE SCALE GENOMIC DNA]</scope>
    <source>
        <strain evidence="3">DSM 22347 / JCM 15775 / CGMCC 1.7692 / B2</strain>
    </source>
</reference>
<dbReference type="GO" id="GO:0004176">
    <property type="term" value="F:ATP-dependent peptidase activity"/>
    <property type="evidence" value="ECO:0007669"/>
    <property type="project" value="InterPro"/>
</dbReference>
<accession>G4RC83</accession>